<gene>
    <name evidence="1" type="ORF">A2W14_02910</name>
</gene>
<reference evidence="1 2" key="1">
    <citation type="journal article" date="2016" name="Nat. Commun.">
        <title>Thousands of microbial genomes shed light on interconnected biogeochemical processes in an aquifer system.</title>
        <authorList>
            <person name="Anantharaman K."/>
            <person name="Brown C.T."/>
            <person name="Hug L.A."/>
            <person name="Sharon I."/>
            <person name="Castelle C.J."/>
            <person name="Probst A.J."/>
            <person name="Thomas B.C."/>
            <person name="Singh A."/>
            <person name="Wilkins M.J."/>
            <person name="Karaoz U."/>
            <person name="Brodie E.L."/>
            <person name="Williams K.H."/>
            <person name="Hubbard S.S."/>
            <person name="Banfield J.F."/>
        </authorList>
    </citation>
    <scope>NUCLEOTIDE SEQUENCE [LARGE SCALE GENOMIC DNA]</scope>
</reference>
<dbReference type="Proteomes" id="UP000176665">
    <property type="component" value="Unassembled WGS sequence"/>
</dbReference>
<name>A0A1F5YTB2_9BACT</name>
<dbReference type="AlphaFoldDB" id="A0A1F5YTB2"/>
<dbReference type="STRING" id="1798371.A2W14_02910"/>
<evidence type="ECO:0000313" key="1">
    <source>
        <dbReference type="EMBL" id="OGG03440.1"/>
    </source>
</evidence>
<comment type="caution">
    <text evidence="1">The sequence shown here is derived from an EMBL/GenBank/DDBJ whole genome shotgun (WGS) entry which is preliminary data.</text>
</comment>
<accession>A0A1F5YTB2</accession>
<sequence length="90" mass="10295">MREIMYSPIAINELTTVIKNSVAECFADMPKYKDLPVGNKKIFGVKGLKEFLKCSEPTAIKIARSGKFPRYQEGRKIFFYESEVLKGLSR</sequence>
<organism evidence="1 2">
    <name type="scientific">Candidatus Gottesmanbacteria bacterium RBG_16_37_8</name>
    <dbReference type="NCBI Taxonomy" id="1798371"/>
    <lineage>
        <taxon>Bacteria</taxon>
        <taxon>Candidatus Gottesmaniibacteriota</taxon>
    </lineage>
</organism>
<proteinExistence type="predicted"/>
<evidence type="ECO:0000313" key="2">
    <source>
        <dbReference type="Proteomes" id="UP000176665"/>
    </source>
</evidence>
<evidence type="ECO:0008006" key="3">
    <source>
        <dbReference type="Google" id="ProtNLM"/>
    </source>
</evidence>
<protein>
    <recommendedName>
        <fullName evidence="3">Helix-turn-helix domain-containing protein</fullName>
    </recommendedName>
</protein>
<dbReference type="EMBL" id="MFJA01000024">
    <property type="protein sequence ID" value="OGG03440.1"/>
    <property type="molecule type" value="Genomic_DNA"/>
</dbReference>